<organism evidence="3 4">
    <name type="scientific">Saccharothrix yanglingensis</name>
    <dbReference type="NCBI Taxonomy" id="659496"/>
    <lineage>
        <taxon>Bacteria</taxon>
        <taxon>Bacillati</taxon>
        <taxon>Actinomycetota</taxon>
        <taxon>Actinomycetes</taxon>
        <taxon>Pseudonocardiales</taxon>
        <taxon>Pseudonocardiaceae</taxon>
        <taxon>Saccharothrix</taxon>
    </lineage>
</organism>
<feature type="region of interest" description="Disordered" evidence="1">
    <location>
        <begin position="340"/>
        <end position="378"/>
    </location>
</feature>
<protein>
    <recommendedName>
        <fullName evidence="2">Tox-PL domain-containing protein</fullName>
    </recommendedName>
</protein>
<feature type="domain" description="Tox-PL" evidence="2">
    <location>
        <begin position="575"/>
        <end position="676"/>
    </location>
</feature>
<feature type="region of interest" description="Disordered" evidence="1">
    <location>
        <begin position="1"/>
        <end position="23"/>
    </location>
</feature>
<dbReference type="Pfam" id="PF15644">
    <property type="entry name" value="Gln_amidase"/>
    <property type="match status" value="1"/>
</dbReference>
<evidence type="ECO:0000313" key="4">
    <source>
        <dbReference type="Proteomes" id="UP001225605"/>
    </source>
</evidence>
<gene>
    <name evidence="3" type="ORF">CKY47_35355</name>
</gene>
<dbReference type="EMBL" id="NSDM01000030">
    <property type="protein sequence ID" value="MDQ2589126.1"/>
    <property type="molecule type" value="Genomic_DNA"/>
</dbReference>
<proteinExistence type="predicted"/>
<evidence type="ECO:0000313" key="3">
    <source>
        <dbReference type="EMBL" id="MDQ2589126.1"/>
    </source>
</evidence>
<dbReference type="InterPro" id="IPR028908">
    <property type="entry name" value="Tox-PL_dom"/>
</dbReference>
<accession>A0ABU0XAF9</accession>
<dbReference type="Proteomes" id="UP001225605">
    <property type="component" value="Unassembled WGS sequence"/>
</dbReference>
<reference evidence="3 4" key="1">
    <citation type="submission" date="2017-06" db="EMBL/GenBank/DDBJ databases">
        <title>Cultured bacterium strain Saccharothrix yanglingensis Hhs.015.</title>
        <authorList>
            <person name="Xia Y."/>
        </authorList>
    </citation>
    <scope>NUCLEOTIDE SEQUENCE [LARGE SCALE GENOMIC DNA]</scope>
    <source>
        <strain evidence="3 4">Hhs.015</strain>
    </source>
</reference>
<name>A0ABU0XAF9_9PSEU</name>
<feature type="compositionally biased region" description="Basic and acidic residues" evidence="1">
    <location>
        <begin position="484"/>
        <end position="493"/>
    </location>
</feature>
<evidence type="ECO:0000256" key="1">
    <source>
        <dbReference type="SAM" id="MobiDB-lite"/>
    </source>
</evidence>
<sequence>MAPVDPGAVAAGGRGRSSAWDEEPDLVLDATEPGTPLSTARGDAVLALAGEVAELGRVRTQHGLPLPVVEVSGDSSAEVADVFATRGVRVRTEPGAGATAVRVDWVGASPAVPREMFPVELFWRATPRSKGLLEHPGHPVSLDFAPRAADLTLFQVVELDSLIADLAVSVERRRAAGLLSPVLLVTGSHAQLVADAMWKKEILRRSDLYPLVVGDGGRADGADVFVDWAVAPVTDVRMPGARRGVAPVLSLHDFGTMRTAELVTLAEELSAVGASRPGGRPAVEVTGARARGVVDALREAGVEAVVVRGGRAVFTDVHVVQDARADVGSTRARAGLAESVGLGVTRSDEDVPDDPMSEPTSPNSLFDFDMGSPPAGLDGPVLVQDGPVLEPASPNSLFDFDMGSPPAGLDGPVLVQDGPVLEPASPNSLFDFDMGSPLDFDMGSPLTGLDGPVLEPASPNSLFDFDMGSPPAEPDDSTETGGARPDDGEDRVGRSTRAIEVPEALGTRSEGEPGTGIAEPAPREVKPLREQLVPPSERETAALLEVVPPGTRFTDPARWVGLVNGDRSALGRDVNCLDAALAFHATYHGSPRVAGAMVTGRAPRVADAVLDRSLPHAPEVLGAGPRALGEVIDRVARGGHGSAALVFAYPPGSRDGHAWNVVNHDGVVSLVDAQAGTIRPATDDAIRDVGRLTAIPLGPGGEFLTGAPLTPPRAPDGVGAEVLREYGDRVGSGDWADYLDGLDDRIGSLRDQVRAAGASNSAAEQALLSALVLHQRRVDGHRMLADVVAGVATAVRGTAARLVPGIGGLRLVGEVVTAELAAGLAALLGRDVVALVVGSDAEEPREWEFPPRGRPLPVRR</sequence>
<feature type="region of interest" description="Disordered" evidence="1">
    <location>
        <begin position="443"/>
        <end position="526"/>
    </location>
</feature>
<evidence type="ECO:0000259" key="2">
    <source>
        <dbReference type="Pfam" id="PF15644"/>
    </source>
</evidence>
<comment type="caution">
    <text evidence="3">The sequence shown here is derived from an EMBL/GenBank/DDBJ whole genome shotgun (WGS) entry which is preliminary data.</text>
</comment>
<keyword evidence="4" id="KW-1185">Reference proteome</keyword>